<evidence type="ECO:0000259" key="7">
    <source>
        <dbReference type="PROSITE" id="PS50048"/>
    </source>
</evidence>
<dbReference type="CDD" id="cd12148">
    <property type="entry name" value="fungal_TF_MHR"/>
    <property type="match status" value="1"/>
</dbReference>
<dbReference type="Pfam" id="PF00172">
    <property type="entry name" value="Zn_clus"/>
    <property type="match status" value="1"/>
</dbReference>
<keyword evidence="2" id="KW-0479">Metal-binding</keyword>
<dbReference type="AlphaFoldDB" id="A0A137PGF3"/>
<sequence length="603" mass="70678">MITAYNQEQHQLQQQNQQQALLSGASCDNCRRKKVKCGRELPGCFLCYRFQQPCSYPKSNHRRHSEKPFQNMGKIDFNQASPQSPTLQKLKKPVKNEKPTTALKLVSKANTQGSNFVFKIQLPLTFKNSSPETMFPQPQKLPSQLGDNVIRFEPHLVLMLLGQIVDKNTDVGTEVEWFLDQIKLGIFGGIIKSHIKLNNEWIKELYNPDFKRQTLDNYFKFFHPIITYFSKQLFYERIDLIDPVLMSIILYVGYQYTSNMHKELLKYLEHQAKIQIRKNLLKVTKSNCQALFIFSYSMLFRGLAKQSLPYFNQACRISSILGIHLDIPGLSRINQHERKCIRSMSICQDQHLSSILCSHPYFISMLPLTSNLEPEFQVVLGSHNDFDFLHAECICLTRWLYDKYWMPVSNLMTRFFLKFDLNKNSLNSKQLTANSDLLRILYNYCLVNTCEKFLVLTSRYNHPDYFPIIRGYLWALTCLYHQWILLIHSQSPPQFNQTTGEVDYYTRRSLQSAKCIFEIVKCNSIGTIYMYYHYLSAISFYYIKLYLSSCENADFQGEVLRELTRVYELVLRYKKEHSLSNDSLEALNEILKVLKIDFTSCNL</sequence>
<keyword evidence="5" id="KW-0539">Nucleus</keyword>
<dbReference type="SUPFAM" id="SSF57701">
    <property type="entry name" value="Zn2/Cys6 DNA-binding domain"/>
    <property type="match status" value="1"/>
</dbReference>
<evidence type="ECO:0000256" key="1">
    <source>
        <dbReference type="ARBA" id="ARBA00004123"/>
    </source>
</evidence>
<dbReference type="GO" id="GO:0008270">
    <property type="term" value="F:zinc ion binding"/>
    <property type="evidence" value="ECO:0007669"/>
    <property type="project" value="InterPro"/>
</dbReference>
<evidence type="ECO:0000256" key="5">
    <source>
        <dbReference type="ARBA" id="ARBA00023242"/>
    </source>
</evidence>
<keyword evidence="4" id="KW-0804">Transcription</keyword>
<reference evidence="8 9" key="1">
    <citation type="journal article" date="2015" name="Genome Biol. Evol.">
        <title>Phylogenomic analyses indicate that early fungi evolved digesting cell walls of algal ancestors of land plants.</title>
        <authorList>
            <person name="Chang Y."/>
            <person name="Wang S."/>
            <person name="Sekimoto S."/>
            <person name="Aerts A.L."/>
            <person name="Choi C."/>
            <person name="Clum A."/>
            <person name="LaButti K.M."/>
            <person name="Lindquist E.A."/>
            <person name="Yee Ngan C."/>
            <person name="Ohm R.A."/>
            <person name="Salamov A.A."/>
            <person name="Grigoriev I.V."/>
            <person name="Spatafora J.W."/>
            <person name="Berbee M.L."/>
        </authorList>
    </citation>
    <scope>NUCLEOTIDE SEQUENCE [LARGE SCALE GENOMIC DNA]</scope>
    <source>
        <strain evidence="8 9">NRRL 28638</strain>
    </source>
</reference>
<evidence type="ECO:0000256" key="2">
    <source>
        <dbReference type="ARBA" id="ARBA00022723"/>
    </source>
</evidence>
<dbReference type="InterPro" id="IPR036864">
    <property type="entry name" value="Zn2-C6_fun-type_DNA-bd_sf"/>
</dbReference>
<evidence type="ECO:0000256" key="4">
    <source>
        <dbReference type="ARBA" id="ARBA00023163"/>
    </source>
</evidence>
<comment type="subcellular location">
    <subcellularLocation>
        <location evidence="1">Nucleus</location>
    </subcellularLocation>
</comment>
<dbReference type="GO" id="GO:0000981">
    <property type="term" value="F:DNA-binding transcription factor activity, RNA polymerase II-specific"/>
    <property type="evidence" value="ECO:0007669"/>
    <property type="project" value="InterPro"/>
</dbReference>
<dbReference type="InterPro" id="IPR050815">
    <property type="entry name" value="TF_fung"/>
</dbReference>
<dbReference type="PROSITE" id="PS00463">
    <property type="entry name" value="ZN2_CY6_FUNGAL_1"/>
    <property type="match status" value="1"/>
</dbReference>
<evidence type="ECO:0000256" key="3">
    <source>
        <dbReference type="ARBA" id="ARBA00023015"/>
    </source>
</evidence>
<proteinExistence type="predicted"/>
<dbReference type="PROSITE" id="PS50048">
    <property type="entry name" value="ZN2_CY6_FUNGAL_2"/>
    <property type="match status" value="1"/>
</dbReference>
<protein>
    <recommendedName>
        <fullName evidence="7">Zn(2)-C6 fungal-type domain-containing protein</fullName>
    </recommendedName>
</protein>
<organism evidence="8 9">
    <name type="scientific">Conidiobolus coronatus (strain ATCC 28846 / CBS 209.66 / NRRL 28638)</name>
    <name type="common">Delacroixia coronata</name>
    <dbReference type="NCBI Taxonomy" id="796925"/>
    <lineage>
        <taxon>Eukaryota</taxon>
        <taxon>Fungi</taxon>
        <taxon>Fungi incertae sedis</taxon>
        <taxon>Zoopagomycota</taxon>
        <taxon>Entomophthoromycotina</taxon>
        <taxon>Entomophthoromycetes</taxon>
        <taxon>Entomophthorales</taxon>
        <taxon>Ancylistaceae</taxon>
        <taxon>Conidiobolus</taxon>
    </lineage>
</organism>
<dbReference type="PANTHER" id="PTHR47338">
    <property type="entry name" value="ZN(II)2CYS6 TRANSCRIPTION FACTOR (EUROFUNG)-RELATED"/>
    <property type="match status" value="1"/>
</dbReference>
<dbReference type="Proteomes" id="UP000070444">
    <property type="component" value="Unassembled WGS sequence"/>
</dbReference>
<keyword evidence="9" id="KW-1185">Reference proteome</keyword>
<dbReference type="Gene3D" id="4.10.240.10">
    <property type="entry name" value="Zn(2)-C6 fungal-type DNA-binding domain"/>
    <property type="match status" value="1"/>
</dbReference>
<dbReference type="PANTHER" id="PTHR47338:SF5">
    <property type="entry name" value="ZN(II)2CYS6 TRANSCRIPTION FACTOR (EUROFUNG)"/>
    <property type="match status" value="1"/>
</dbReference>
<feature type="compositionally biased region" description="Polar residues" evidence="6">
    <location>
        <begin position="78"/>
        <end position="87"/>
    </location>
</feature>
<feature type="region of interest" description="Disordered" evidence="6">
    <location>
        <begin position="75"/>
        <end position="94"/>
    </location>
</feature>
<keyword evidence="3" id="KW-0805">Transcription regulation</keyword>
<evidence type="ECO:0000256" key="6">
    <source>
        <dbReference type="SAM" id="MobiDB-lite"/>
    </source>
</evidence>
<dbReference type="EMBL" id="KQ964428">
    <property type="protein sequence ID" value="KXN74083.1"/>
    <property type="molecule type" value="Genomic_DNA"/>
</dbReference>
<dbReference type="SMART" id="SM00066">
    <property type="entry name" value="GAL4"/>
    <property type="match status" value="1"/>
</dbReference>
<dbReference type="GO" id="GO:0005634">
    <property type="term" value="C:nucleus"/>
    <property type="evidence" value="ECO:0007669"/>
    <property type="project" value="UniProtKB-SubCell"/>
</dbReference>
<evidence type="ECO:0000313" key="9">
    <source>
        <dbReference type="Proteomes" id="UP000070444"/>
    </source>
</evidence>
<evidence type="ECO:0000313" key="8">
    <source>
        <dbReference type="EMBL" id="KXN74083.1"/>
    </source>
</evidence>
<dbReference type="InterPro" id="IPR001138">
    <property type="entry name" value="Zn2Cys6_DnaBD"/>
</dbReference>
<feature type="domain" description="Zn(2)-C6 fungal-type" evidence="7">
    <location>
        <begin position="26"/>
        <end position="56"/>
    </location>
</feature>
<dbReference type="CDD" id="cd00067">
    <property type="entry name" value="GAL4"/>
    <property type="match status" value="1"/>
</dbReference>
<dbReference type="OrthoDB" id="416217at2759"/>
<accession>A0A137PGF3</accession>
<gene>
    <name evidence="8" type="ORF">CONCODRAFT_77070</name>
</gene>
<name>A0A137PGF3_CONC2</name>